<dbReference type="Pfam" id="PF13312">
    <property type="entry name" value="DUF4081"/>
    <property type="match status" value="1"/>
</dbReference>
<dbReference type="OrthoDB" id="5241264at2"/>
<reference evidence="3" key="1">
    <citation type="submission" date="2017-03" db="EMBL/GenBank/DDBJ databases">
        <authorList>
            <person name="Monnet C."/>
        </authorList>
    </citation>
    <scope>NUCLEOTIDE SEQUENCE [LARGE SCALE GENOMIC DNA]</scope>
    <source>
        <strain evidence="3">SJ5-8</strain>
    </source>
</reference>
<dbReference type="PROSITE" id="PS51186">
    <property type="entry name" value="GNAT"/>
    <property type="match status" value="1"/>
</dbReference>
<feature type="domain" description="N-acetyltransferase" evidence="1">
    <location>
        <begin position="146"/>
        <end position="303"/>
    </location>
</feature>
<evidence type="ECO:0000313" key="3">
    <source>
        <dbReference type="Proteomes" id="UP000234462"/>
    </source>
</evidence>
<dbReference type="AlphaFoldDB" id="A0A2H1L394"/>
<dbReference type="GO" id="GO:0016747">
    <property type="term" value="F:acyltransferase activity, transferring groups other than amino-acyl groups"/>
    <property type="evidence" value="ECO:0007669"/>
    <property type="project" value="InterPro"/>
</dbReference>
<proteinExistence type="predicted"/>
<accession>A0A2H1L394</accession>
<dbReference type="Gene3D" id="3.40.630.30">
    <property type="match status" value="1"/>
</dbReference>
<sequence>MPRSSSDDPARPVRILPLTHRYTEWLMHVLQADPARNCYLLALVNARGSADISGPTGTLYGVFDDFGPIAAYWLGGSVVAVDATPETNRPIATLLNARGRWSTSFIGDSSWVLDLTDQLNWGDPRGVRPAQPLLVCEQEPEVFAHPGVRLGVAADFGPVFAASVEMFTEEVGFSPIEEGQREYRARVRSLLDHRSTLLVMSERGPDGGPIREWPAPGSWQQVIFKADLGIRSASAVQVQGVWTHPDFRGRGIASAAMVAVSAHAMQHVAPTASLYANSYNAPALRAYEKAGYVQRGTFATVMY</sequence>
<dbReference type="Pfam" id="PF00583">
    <property type="entry name" value="Acetyltransf_1"/>
    <property type="match status" value="1"/>
</dbReference>
<protein>
    <recommendedName>
        <fullName evidence="1">N-acetyltransferase domain-containing protein</fullName>
    </recommendedName>
</protein>
<dbReference type="InterPro" id="IPR000182">
    <property type="entry name" value="GNAT_dom"/>
</dbReference>
<organism evidence="2 3">
    <name type="scientific">Brevibacterium jeotgali</name>
    <dbReference type="NCBI Taxonomy" id="1262550"/>
    <lineage>
        <taxon>Bacteria</taxon>
        <taxon>Bacillati</taxon>
        <taxon>Actinomycetota</taxon>
        <taxon>Actinomycetes</taxon>
        <taxon>Micrococcales</taxon>
        <taxon>Brevibacteriaceae</taxon>
        <taxon>Brevibacterium</taxon>
    </lineage>
</organism>
<dbReference type="InterPro" id="IPR025289">
    <property type="entry name" value="DUF4081"/>
</dbReference>
<name>A0A2H1L394_9MICO</name>
<gene>
    <name evidence="2" type="ORF">BJEO58_00884</name>
</gene>
<keyword evidence="3" id="KW-1185">Reference proteome</keyword>
<dbReference type="Proteomes" id="UP000234462">
    <property type="component" value="Unassembled WGS sequence"/>
</dbReference>
<dbReference type="InterPro" id="IPR016181">
    <property type="entry name" value="Acyl_CoA_acyltransferase"/>
</dbReference>
<evidence type="ECO:0000259" key="1">
    <source>
        <dbReference type="PROSITE" id="PS51186"/>
    </source>
</evidence>
<dbReference type="SUPFAM" id="SSF55729">
    <property type="entry name" value="Acyl-CoA N-acyltransferases (Nat)"/>
    <property type="match status" value="1"/>
</dbReference>
<dbReference type="EMBL" id="FXZM01000003">
    <property type="protein sequence ID" value="SMY11299.1"/>
    <property type="molecule type" value="Genomic_DNA"/>
</dbReference>
<evidence type="ECO:0000313" key="2">
    <source>
        <dbReference type="EMBL" id="SMY11299.1"/>
    </source>
</evidence>